<sequence length="537" mass="58972">MGQRNMHMIDLETDQQGQDFMHPEPCVFYSGMSSFPQPNVHTIVPAPGRPNNYDVHHLPEHHESALFYGMGQYNQYPAANLDPNVASSSNHYTPYLAPPSAPRDFPVPVNHGTHDQLPFSSSHRLVGIPMDSYGRGHPFMEGVRGPFKRKNAEGFPWSFPYCDSLAGSSSSVAPMNTRPLESDAAVTDAAPFAPPEYVGNDTASLMESGTHRSVRNRSAVIGPDAVMTQNANPLIQGNYVNQPFQLPGNPWVGLQFSSNGRDVNSVAWNQPSNLPYLHASINGSCVDVGNMGVQGYQVTANRSSTGFLHTPIPQGHPSMHHPPLPIQGVRGHNMNFPSPLVTSRRFSTNSTSINSFQAVGEAGPRYMGPVPPTGFRLYRPHRRDVAPEMNARHRAVPHLRVLPEDGVAMLEVPGYHEVADSPDQHRDMRLDIDHMSYEELLALGEQIGSVGTGLSEDAIISNLKTRSFASSANANMDEDLSADEEVDFCVICQNDYKDAEKIGTLECSHEYHIDCIKKWLIVKNTCPICKSTALSAE</sequence>
<gene>
    <name evidence="1" type="ORF">M9H77_21788</name>
</gene>
<name>A0ACC0AQC8_CATRO</name>
<evidence type="ECO:0000313" key="2">
    <source>
        <dbReference type="Proteomes" id="UP001060085"/>
    </source>
</evidence>
<dbReference type="EMBL" id="CM044705">
    <property type="protein sequence ID" value="KAI5662465.1"/>
    <property type="molecule type" value="Genomic_DNA"/>
</dbReference>
<keyword evidence="2" id="KW-1185">Reference proteome</keyword>
<organism evidence="1 2">
    <name type="scientific">Catharanthus roseus</name>
    <name type="common">Madagascar periwinkle</name>
    <name type="synonym">Vinca rosea</name>
    <dbReference type="NCBI Taxonomy" id="4058"/>
    <lineage>
        <taxon>Eukaryota</taxon>
        <taxon>Viridiplantae</taxon>
        <taxon>Streptophyta</taxon>
        <taxon>Embryophyta</taxon>
        <taxon>Tracheophyta</taxon>
        <taxon>Spermatophyta</taxon>
        <taxon>Magnoliopsida</taxon>
        <taxon>eudicotyledons</taxon>
        <taxon>Gunneridae</taxon>
        <taxon>Pentapetalae</taxon>
        <taxon>asterids</taxon>
        <taxon>lamiids</taxon>
        <taxon>Gentianales</taxon>
        <taxon>Apocynaceae</taxon>
        <taxon>Rauvolfioideae</taxon>
        <taxon>Vinceae</taxon>
        <taxon>Catharanthinae</taxon>
        <taxon>Catharanthus</taxon>
    </lineage>
</organism>
<reference evidence="2" key="1">
    <citation type="journal article" date="2023" name="Nat. Plants">
        <title>Single-cell RNA sequencing provides a high-resolution roadmap for understanding the multicellular compartmentation of specialized metabolism.</title>
        <authorList>
            <person name="Sun S."/>
            <person name="Shen X."/>
            <person name="Li Y."/>
            <person name="Li Y."/>
            <person name="Wang S."/>
            <person name="Li R."/>
            <person name="Zhang H."/>
            <person name="Shen G."/>
            <person name="Guo B."/>
            <person name="Wei J."/>
            <person name="Xu J."/>
            <person name="St-Pierre B."/>
            <person name="Chen S."/>
            <person name="Sun C."/>
        </authorList>
    </citation>
    <scope>NUCLEOTIDE SEQUENCE [LARGE SCALE GENOMIC DNA]</scope>
</reference>
<accession>A0ACC0AQC8</accession>
<proteinExistence type="predicted"/>
<dbReference type="Proteomes" id="UP001060085">
    <property type="component" value="Linkage Group LG05"/>
</dbReference>
<evidence type="ECO:0000313" key="1">
    <source>
        <dbReference type="EMBL" id="KAI5662465.1"/>
    </source>
</evidence>
<comment type="caution">
    <text evidence="1">The sequence shown here is derived from an EMBL/GenBank/DDBJ whole genome shotgun (WGS) entry which is preliminary data.</text>
</comment>
<protein>
    <submittedName>
        <fullName evidence="1">Uncharacterized protein</fullName>
    </submittedName>
</protein>